<reference evidence="2" key="1">
    <citation type="journal article" date="2014" name="Int. J. Syst. Evol. Microbiol.">
        <title>Complete genome sequence of Corynebacterium casei LMG S-19264T (=DSM 44701T), isolated from a smear-ripened cheese.</title>
        <authorList>
            <consortium name="US DOE Joint Genome Institute (JGI-PGF)"/>
            <person name="Walter F."/>
            <person name="Albersmeier A."/>
            <person name="Kalinowski J."/>
            <person name="Ruckert C."/>
        </authorList>
    </citation>
    <scope>NUCLEOTIDE SEQUENCE</scope>
    <source>
        <strain evidence="2">CGMCC 4.7430</strain>
    </source>
</reference>
<reference evidence="2" key="2">
    <citation type="submission" date="2020-09" db="EMBL/GenBank/DDBJ databases">
        <authorList>
            <person name="Sun Q."/>
            <person name="Zhou Y."/>
        </authorList>
    </citation>
    <scope>NUCLEOTIDE SEQUENCE</scope>
    <source>
        <strain evidence="2">CGMCC 4.7430</strain>
    </source>
</reference>
<name>A0A918EAY5_9ACTN</name>
<protein>
    <submittedName>
        <fullName evidence="2">Uncharacterized protein</fullName>
    </submittedName>
</protein>
<comment type="caution">
    <text evidence="2">The sequence shown here is derived from an EMBL/GenBank/DDBJ whole genome shotgun (WGS) entry which is preliminary data.</text>
</comment>
<accession>A0A918EAY5</accession>
<dbReference type="AlphaFoldDB" id="A0A918EAY5"/>
<evidence type="ECO:0000313" key="2">
    <source>
        <dbReference type="EMBL" id="GGP18143.1"/>
    </source>
</evidence>
<evidence type="ECO:0000256" key="1">
    <source>
        <dbReference type="SAM" id="MobiDB-lite"/>
    </source>
</evidence>
<feature type="compositionally biased region" description="Low complexity" evidence="1">
    <location>
        <begin position="29"/>
        <end position="46"/>
    </location>
</feature>
<dbReference type="EMBL" id="BMNK01000028">
    <property type="protein sequence ID" value="GGP18143.1"/>
    <property type="molecule type" value="Genomic_DNA"/>
</dbReference>
<feature type="compositionally biased region" description="Basic and acidic residues" evidence="1">
    <location>
        <begin position="104"/>
        <end position="120"/>
    </location>
</feature>
<dbReference type="Proteomes" id="UP000660745">
    <property type="component" value="Unassembled WGS sequence"/>
</dbReference>
<evidence type="ECO:0000313" key="3">
    <source>
        <dbReference type="Proteomes" id="UP000660745"/>
    </source>
</evidence>
<feature type="region of interest" description="Disordered" evidence="1">
    <location>
        <begin position="29"/>
        <end position="120"/>
    </location>
</feature>
<organism evidence="2 3">
    <name type="scientific">Nonomuraea glycinis</name>
    <dbReference type="NCBI Taxonomy" id="2047744"/>
    <lineage>
        <taxon>Bacteria</taxon>
        <taxon>Bacillati</taxon>
        <taxon>Actinomycetota</taxon>
        <taxon>Actinomycetes</taxon>
        <taxon>Streptosporangiales</taxon>
        <taxon>Streptosporangiaceae</taxon>
        <taxon>Nonomuraea</taxon>
    </lineage>
</organism>
<dbReference type="RefSeq" id="WP_189144858.1">
    <property type="nucleotide sequence ID" value="NZ_BMNK01000028.1"/>
</dbReference>
<feature type="compositionally biased region" description="Basic and acidic residues" evidence="1">
    <location>
        <begin position="68"/>
        <end position="78"/>
    </location>
</feature>
<proteinExistence type="predicted"/>
<keyword evidence="3" id="KW-1185">Reference proteome</keyword>
<sequence>MRQTERRGRILLIATALTGTLMLALAGVLSTGGSPGASLSPASVSGFQRPAKPGAIESAPVRVPAPEPSRRPLLRGDVDTAPPPPGLQRPAARPSCVPPSAAKADVKRTKKKDDKRGKCP</sequence>
<gene>
    <name evidence="2" type="ORF">GCM10012278_89270</name>
</gene>